<dbReference type="OrthoDB" id="950262at68336"/>
<accession>A0A418PM04</accession>
<evidence type="ECO:0000313" key="1">
    <source>
        <dbReference type="EMBL" id="RIW12513.1"/>
    </source>
</evidence>
<protein>
    <submittedName>
        <fullName evidence="1">Uncharacterized protein</fullName>
    </submittedName>
</protein>
<dbReference type="AlphaFoldDB" id="A0A418PM04"/>
<dbReference type="Proteomes" id="UP000283522">
    <property type="component" value="Unassembled WGS sequence"/>
</dbReference>
<reference evidence="1 2" key="1">
    <citation type="submission" date="2018-09" db="EMBL/GenBank/DDBJ databases">
        <authorList>
            <person name="Wang X."/>
            <person name="Du Z."/>
        </authorList>
    </citation>
    <scope>NUCLEOTIDE SEQUENCE [LARGE SCALE GENOMIC DNA]</scope>
    <source>
        <strain evidence="1 2">N3</strain>
    </source>
</reference>
<evidence type="ECO:0000313" key="2">
    <source>
        <dbReference type="Proteomes" id="UP000283522"/>
    </source>
</evidence>
<sequence>MRFVYLSNFNQSAISFEGILIVSYGTDSSGCSDLLLQAIEMNRRLVAAISSEWESENQCLEHVSRLIEECMKLELTVAENLKTRQP</sequence>
<comment type="caution">
    <text evidence="1">The sequence shown here is derived from an EMBL/GenBank/DDBJ whole genome shotgun (WGS) entry which is preliminary data.</text>
</comment>
<name>A0A418PM04_9BACT</name>
<proteinExistence type="predicted"/>
<organism evidence="1 2">
    <name type="scientific">Algoriphagus lacus</name>
    <dbReference type="NCBI Taxonomy" id="2056311"/>
    <lineage>
        <taxon>Bacteria</taxon>
        <taxon>Pseudomonadati</taxon>
        <taxon>Bacteroidota</taxon>
        <taxon>Cytophagia</taxon>
        <taxon>Cytophagales</taxon>
        <taxon>Cyclobacteriaceae</taxon>
        <taxon>Algoriphagus</taxon>
    </lineage>
</organism>
<gene>
    <name evidence="1" type="ORF">D0X99_18515</name>
</gene>
<dbReference type="EMBL" id="QXML01000013">
    <property type="protein sequence ID" value="RIW12513.1"/>
    <property type="molecule type" value="Genomic_DNA"/>
</dbReference>
<dbReference type="RefSeq" id="WP_119479361.1">
    <property type="nucleotide sequence ID" value="NZ_QXML01000013.1"/>
</dbReference>
<keyword evidence="2" id="KW-1185">Reference proteome</keyword>